<organism evidence="1 2">
    <name type="scientific">Aspergillus novofumigatus (strain IBT 16806)</name>
    <dbReference type="NCBI Taxonomy" id="1392255"/>
    <lineage>
        <taxon>Eukaryota</taxon>
        <taxon>Fungi</taxon>
        <taxon>Dikarya</taxon>
        <taxon>Ascomycota</taxon>
        <taxon>Pezizomycotina</taxon>
        <taxon>Eurotiomycetes</taxon>
        <taxon>Eurotiomycetidae</taxon>
        <taxon>Eurotiales</taxon>
        <taxon>Aspergillaceae</taxon>
        <taxon>Aspergillus</taxon>
        <taxon>Aspergillus subgen. Fumigati</taxon>
    </lineage>
</organism>
<dbReference type="RefSeq" id="XP_024683686.1">
    <property type="nucleotide sequence ID" value="XM_024826892.1"/>
</dbReference>
<gene>
    <name evidence="1" type="ORF">P174DRAFT_439767</name>
</gene>
<comment type="caution">
    <text evidence="1">The sequence shown here is derived from an EMBL/GenBank/DDBJ whole genome shotgun (WGS) entry which is preliminary data.</text>
</comment>
<dbReference type="EMBL" id="MSZS01000003">
    <property type="protein sequence ID" value="PKX95091.1"/>
    <property type="molecule type" value="Genomic_DNA"/>
</dbReference>
<reference evidence="2" key="1">
    <citation type="journal article" date="2018" name="Proc. Natl. Acad. Sci. U.S.A.">
        <title>Linking secondary metabolites to gene clusters through genome sequencing of six diverse Aspergillus species.</title>
        <authorList>
            <person name="Kaerboelling I."/>
            <person name="Vesth T.C."/>
            <person name="Frisvad J.C."/>
            <person name="Nybo J.L."/>
            <person name="Theobald S."/>
            <person name="Kuo A."/>
            <person name="Bowyer P."/>
            <person name="Matsuda Y."/>
            <person name="Mondo S."/>
            <person name="Lyhne E.K."/>
            <person name="Kogle M.E."/>
            <person name="Clum A."/>
            <person name="Lipzen A."/>
            <person name="Salamov A."/>
            <person name="Ngan C.Y."/>
            <person name="Daum C."/>
            <person name="Chiniquy J."/>
            <person name="Barry K."/>
            <person name="LaButti K."/>
            <person name="Haridas S."/>
            <person name="Simmons B.A."/>
            <person name="Magnuson J.K."/>
            <person name="Mortensen U.H."/>
            <person name="Larsen T.O."/>
            <person name="Grigoriev I.V."/>
            <person name="Baker S.E."/>
            <person name="Andersen M.R."/>
        </authorList>
    </citation>
    <scope>NUCLEOTIDE SEQUENCE [LARGE SCALE GENOMIC DNA]</scope>
    <source>
        <strain evidence="2">IBT 16806</strain>
    </source>
</reference>
<protein>
    <submittedName>
        <fullName evidence="1">Uncharacterized protein</fullName>
    </submittedName>
</protein>
<accession>A0A2I1CBW9</accession>
<evidence type="ECO:0000313" key="1">
    <source>
        <dbReference type="EMBL" id="PKX95091.1"/>
    </source>
</evidence>
<dbReference type="VEuPathDB" id="FungiDB:P174DRAFT_439767"/>
<proteinExistence type="predicted"/>
<dbReference type="OrthoDB" id="1058301at2759"/>
<dbReference type="STRING" id="1392255.A0A2I1CBW9"/>
<sequence>MYAQQLIDDHKAHGIHPSRVWPTSPKGVKIMAPPIFALLNATADGETVPSAYAVAAKKAGLDWFLQIPAWPRFHI</sequence>
<evidence type="ECO:0000313" key="2">
    <source>
        <dbReference type="Proteomes" id="UP000234474"/>
    </source>
</evidence>
<dbReference type="GeneID" id="36534217"/>
<dbReference type="AlphaFoldDB" id="A0A2I1CBW9"/>
<dbReference type="Proteomes" id="UP000234474">
    <property type="component" value="Unassembled WGS sequence"/>
</dbReference>
<keyword evidence="2" id="KW-1185">Reference proteome</keyword>
<name>A0A2I1CBW9_ASPN1</name>